<dbReference type="InterPro" id="IPR001129">
    <property type="entry name" value="Membr-assoc_MAPEG"/>
</dbReference>
<evidence type="ECO:0000256" key="5">
    <source>
        <dbReference type="SAM" id="Phobius"/>
    </source>
</evidence>
<dbReference type="EMBL" id="FMZX01000009">
    <property type="protein sequence ID" value="SDD53551.1"/>
    <property type="molecule type" value="Genomic_DNA"/>
</dbReference>
<name>A0A1G6VJ60_9PROT</name>
<dbReference type="SUPFAM" id="SSF161084">
    <property type="entry name" value="MAPEG domain-like"/>
    <property type="match status" value="1"/>
</dbReference>
<feature type="transmembrane region" description="Helical" evidence="5">
    <location>
        <begin position="110"/>
        <end position="134"/>
    </location>
</feature>
<protein>
    <recommendedName>
        <fullName evidence="8">Glutathione S-transferase</fullName>
    </recommendedName>
</protein>
<evidence type="ECO:0008006" key="8">
    <source>
        <dbReference type="Google" id="ProtNLM"/>
    </source>
</evidence>
<comment type="subcellular location">
    <subcellularLocation>
        <location evidence="1">Membrane</location>
    </subcellularLocation>
</comment>
<dbReference type="PANTHER" id="PTHR35814">
    <property type="match status" value="1"/>
</dbReference>
<dbReference type="PANTHER" id="PTHR35814:SF1">
    <property type="entry name" value="GLUTATHIONE S-TRANSFERASE-RELATED"/>
    <property type="match status" value="1"/>
</dbReference>
<reference evidence="6 7" key="1">
    <citation type="submission" date="2016-10" db="EMBL/GenBank/DDBJ databases">
        <authorList>
            <person name="de Groot N.N."/>
        </authorList>
    </citation>
    <scope>NUCLEOTIDE SEQUENCE [LARGE SCALE GENOMIC DNA]</scope>
    <source>
        <strain evidence="6 7">CPCC 100156</strain>
    </source>
</reference>
<evidence type="ECO:0000313" key="6">
    <source>
        <dbReference type="EMBL" id="SDD53551.1"/>
    </source>
</evidence>
<gene>
    <name evidence="6" type="ORF">SAMN04487779_100966</name>
</gene>
<dbReference type="Proteomes" id="UP000198925">
    <property type="component" value="Unassembled WGS sequence"/>
</dbReference>
<dbReference type="Gene3D" id="1.20.120.550">
    <property type="entry name" value="Membrane associated eicosanoid/glutathione metabolism-like domain"/>
    <property type="match status" value="1"/>
</dbReference>
<evidence type="ECO:0000256" key="1">
    <source>
        <dbReference type="ARBA" id="ARBA00004370"/>
    </source>
</evidence>
<sequence>MPLPVTALYAALLGLVYAGLTLLVVRGRFGTGVMLGNGEDRGLHRAVRAHGNFAEFVPIILILIGLGEGLKLSAFLLHLLGAGLLVARILHAIGISREPDLRPARGGGAILTLAVLIIASLAVLGRALTAINVLG</sequence>
<dbReference type="RefSeq" id="WP_176849611.1">
    <property type="nucleotide sequence ID" value="NZ_FMXZ01000002.1"/>
</dbReference>
<evidence type="ECO:0000313" key="7">
    <source>
        <dbReference type="Proteomes" id="UP000198925"/>
    </source>
</evidence>
<dbReference type="GO" id="GO:0016020">
    <property type="term" value="C:membrane"/>
    <property type="evidence" value="ECO:0007669"/>
    <property type="project" value="UniProtKB-SubCell"/>
</dbReference>
<evidence type="ECO:0000256" key="4">
    <source>
        <dbReference type="ARBA" id="ARBA00023136"/>
    </source>
</evidence>
<keyword evidence="3 5" id="KW-1133">Transmembrane helix</keyword>
<feature type="transmembrane region" description="Helical" evidence="5">
    <location>
        <begin position="6"/>
        <end position="25"/>
    </location>
</feature>
<feature type="transmembrane region" description="Helical" evidence="5">
    <location>
        <begin position="72"/>
        <end position="90"/>
    </location>
</feature>
<proteinExistence type="predicted"/>
<evidence type="ECO:0000256" key="3">
    <source>
        <dbReference type="ARBA" id="ARBA00022989"/>
    </source>
</evidence>
<organism evidence="6 7">
    <name type="scientific">Belnapia rosea</name>
    <dbReference type="NCBI Taxonomy" id="938405"/>
    <lineage>
        <taxon>Bacteria</taxon>
        <taxon>Pseudomonadati</taxon>
        <taxon>Pseudomonadota</taxon>
        <taxon>Alphaproteobacteria</taxon>
        <taxon>Acetobacterales</taxon>
        <taxon>Roseomonadaceae</taxon>
        <taxon>Belnapia</taxon>
    </lineage>
</organism>
<dbReference type="STRING" id="938405.SAMN02927895_01409"/>
<accession>A0A1G6VJ60</accession>
<dbReference type="InterPro" id="IPR023352">
    <property type="entry name" value="MAPEG-like_dom_sf"/>
</dbReference>
<keyword evidence="7" id="KW-1185">Reference proteome</keyword>
<feature type="transmembrane region" description="Helical" evidence="5">
    <location>
        <begin position="46"/>
        <end position="66"/>
    </location>
</feature>
<evidence type="ECO:0000256" key="2">
    <source>
        <dbReference type="ARBA" id="ARBA00022692"/>
    </source>
</evidence>
<dbReference type="Pfam" id="PF01124">
    <property type="entry name" value="MAPEG"/>
    <property type="match status" value="1"/>
</dbReference>
<keyword evidence="4 5" id="KW-0472">Membrane</keyword>
<dbReference type="AlphaFoldDB" id="A0A1G6VJ60"/>
<keyword evidence="2 5" id="KW-0812">Transmembrane</keyword>